<sequence length="157" mass="18746">MVEILKRGKTRMRRRIETANEYDKRDLIWLLRREVDKQTNKVEWAWPFHRIITDFHDGYGWFIGVAVAGNGEERTNHQRHLKRCSSAKFNDDCRNNKKWKRSGFEKAVDKRCAKGKVTHERDDNEVEDEERDMRNDSGGPDTRKGPMERLEKDREKG</sequence>
<name>A0AAN8XPX8_POLSC</name>
<feature type="compositionally biased region" description="Basic and acidic residues" evidence="1">
    <location>
        <begin position="131"/>
        <end position="157"/>
    </location>
</feature>
<gene>
    <name evidence="2" type="ORF">RUM43_000994</name>
</gene>
<protein>
    <submittedName>
        <fullName evidence="2">Uncharacterized protein</fullName>
    </submittedName>
</protein>
<dbReference type="Proteomes" id="UP001372834">
    <property type="component" value="Unassembled WGS sequence"/>
</dbReference>
<dbReference type="AlphaFoldDB" id="A0AAN8XPX8"/>
<feature type="region of interest" description="Disordered" evidence="1">
    <location>
        <begin position="110"/>
        <end position="157"/>
    </location>
</feature>
<proteinExistence type="predicted"/>
<feature type="compositionally biased region" description="Basic and acidic residues" evidence="1">
    <location>
        <begin position="110"/>
        <end position="122"/>
    </location>
</feature>
<evidence type="ECO:0000313" key="3">
    <source>
        <dbReference type="Proteomes" id="UP001372834"/>
    </source>
</evidence>
<comment type="caution">
    <text evidence="2">The sequence shown here is derived from an EMBL/GenBank/DDBJ whole genome shotgun (WGS) entry which is preliminary data.</text>
</comment>
<evidence type="ECO:0000256" key="1">
    <source>
        <dbReference type="SAM" id="MobiDB-lite"/>
    </source>
</evidence>
<accession>A0AAN8XPX8</accession>
<reference evidence="2 3" key="1">
    <citation type="submission" date="2023-10" db="EMBL/GenBank/DDBJ databases">
        <title>Genomes of two closely related lineages of the louse Polyplax serrata with different host specificities.</title>
        <authorList>
            <person name="Martinu J."/>
            <person name="Tarabai H."/>
            <person name="Stefka J."/>
            <person name="Hypsa V."/>
        </authorList>
    </citation>
    <scope>NUCLEOTIDE SEQUENCE [LARGE SCALE GENOMIC DNA]</scope>
    <source>
        <strain evidence="2">HR10_N</strain>
    </source>
</reference>
<organism evidence="2 3">
    <name type="scientific">Polyplax serrata</name>
    <name type="common">Common mouse louse</name>
    <dbReference type="NCBI Taxonomy" id="468196"/>
    <lineage>
        <taxon>Eukaryota</taxon>
        <taxon>Metazoa</taxon>
        <taxon>Ecdysozoa</taxon>
        <taxon>Arthropoda</taxon>
        <taxon>Hexapoda</taxon>
        <taxon>Insecta</taxon>
        <taxon>Pterygota</taxon>
        <taxon>Neoptera</taxon>
        <taxon>Paraneoptera</taxon>
        <taxon>Psocodea</taxon>
        <taxon>Troctomorpha</taxon>
        <taxon>Phthiraptera</taxon>
        <taxon>Anoplura</taxon>
        <taxon>Polyplacidae</taxon>
        <taxon>Polyplax</taxon>
    </lineage>
</organism>
<evidence type="ECO:0000313" key="2">
    <source>
        <dbReference type="EMBL" id="KAK6644725.1"/>
    </source>
</evidence>
<dbReference type="EMBL" id="JAWJWE010000001">
    <property type="protein sequence ID" value="KAK6644725.1"/>
    <property type="molecule type" value="Genomic_DNA"/>
</dbReference>